<gene>
    <name evidence="1" type="ORF">CYJ73_21030</name>
</gene>
<comment type="caution">
    <text evidence="1">The sequence shown here is derived from an EMBL/GenBank/DDBJ whole genome shotgun (WGS) entry which is preliminary data.</text>
</comment>
<evidence type="ECO:0000313" key="1">
    <source>
        <dbReference type="EMBL" id="PKZ63551.1"/>
    </source>
</evidence>
<sequence length="99" mass="11465">MNVTVHDLGHYECEKGVFTDFPLTMEADEAPPRLAAFSKWRTDDGHIRRRTVDGVTYIDITHQGRVWTYRLSPAYTWEPSPSGGFFQWPQFFDVGELPD</sequence>
<protein>
    <submittedName>
        <fullName evidence="1">Uncharacterized protein</fullName>
    </submittedName>
</protein>
<name>A0A2I1R355_9ACTN</name>
<dbReference type="RefSeq" id="WP_101822032.1">
    <property type="nucleotide sequence ID" value="NZ_PKJC01000023.1"/>
</dbReference>
<reference evidence="1 2" key="1">
    <citation type="submission" date="2017-12" db="EMBL/GenBank/DDBJ databases">
        <title>Phylogenetic diversity of female urinary microbiome.</title>
        <authorList>
            <person name="Thomas-White K."/>
            <person name="Wolfe A.J."/>
        </authorList>
    </citation>
    <scope>NUCLEOTIDE SEQUENCE [LARGE SCALE GENOMIC DNA]</scope>
    <source>
        <strain evidence="1 2">UMB0777</strain>
    </source>
</reference>
<proteinExistence type="predicted"/>
<organism evidence="1 2">
    <name type="scientific">Gordonia terrae</name>
    <dbReference type="NCBI Taxonomy" id="2055"/>
    <lineage>
        <taxon>Bacteria</taxon>
        <taxon>Bacillati</taxon>
        <taxon>Actinomycetota</taxon>
        <taxon>Actinomycetes</taxon>
        <taxon>Mycobacteriales</taxon>
        <taxon>Gordoniaceae</taxon>
        <taxon>Gordonia</taxon>
    </lineage>
</organism>
<dbReference type="AlphaFoldDB" id="A0A2I1R355"/>
<evidence type="ECO:0000313" key="2">
    <source>
        <dbReference type="Proteomes" id="UP000234662"/>
    </source>
</evidence>
<dbReference type="EMBL" id="PKJC01000023">
    <property type="protein sequence ID" value="PKZ63551.1"/>
    <property type="molecule type" value="Genomic_DNA"/>
</dbReference>
<dbReference type="Proteomes" id="UP000234662">
    <property type="component" value="Unassembled WGS sequence"/>
</dbReference>
<accession>A0A2I1R355</accession>